<sequence length="193" mass="21036">MSRKVVASVATHAQELPDLVHSVKVGVLPVANRDLLMASWKVWIQEAVNTLGNVPPGNAKGNTQWSARRKAKPEIKLTPGKGIQDLTVPLSTIISDVVKSNKVVAFVKGTRTQPQCGFSHKVMSMLNELHADYEVVNVLDELYNPGLREEIKTFSQWPTIPQVYINGEFVGGADVLEEMHTSGELKAALAGKA</sequence>
<dbReference type="Proteomes" id="UP001465755">
    <property type="component" value="Unassembled WGS sequence"/>
</dbReference>
<dbReference type="PROSITE" id="PS51354">
    <property type="entry name" value="GLUTAREDOXIN_2"/>
    <property type="match status" value="1"/>
</dbReference>
<dbReference type="EMBL" id="JALJOQ010000234">
    <property type="protein sequence ID" value="KAK9788138.1"/>
    <property type="molecule type" value="Genomic_DNA"/>
</dbReference>
<dbReference type="InterPro" id="IPR004480">
    <property type="entry name" value="Monothiol_GRX-rel"/>
</dbReference>
<gene>
    <name evidence="6" type="ORF">WJX73_008305</name>
</gene>
<dbReference type="CDD" id="cd03028">
    <property type="entry name" value="GRX_PICOT_like"/>
    <property type="match status" value="1"/>
</dbReference>
<dbReference type="Gene3D" id="3.40.30.10">
    <property type="entry name" value="Glutaredoxin"/>
    <property type="match status" value="1"/>
</dbReference>
<evidence type="ECO:0000259" key="5">
    <source>
        <dbReference type="Pfam" id="PF00462"/>
    </source>
</evidence>
<protein>
    <recommendedName>
        <fullName evidence="5">Glutaredoxin domain-containing protein</fullName>
    </recommendedName>
</protein>
<reference evidence="6 7" key="1">
    <citation type="journal article" date="2024" name="Nat. Commun.">
        <title>Phylogenomics reveals the evolutionary origins of lichenization in chlorophyte algae.</title>
        <authorList>
            <person name="Puginier C."/>
            <person name="Libourel C."/>
            <person name="Otte J."/>
            <person name="Skaloud P."/>
            <person name="Haon M."/>
            <person name="Grisel S."/>
            <person name="Petersen M."/>
            <person name="Berrin J.G."/>
            <person name="Delaux P.M."/>
            <person name="Dal Grande F."/>
            <person name="Keller J."/>
        </authorList>
    </citation>
    <scope>NUCLEOTIDE SEQUENCE [LARGE SCALE GENOMIC DNA]</scope>
    <source>
        <strain evidence="6 7">SAG 2036</strain>
    </source>
</reference>
<evidence type="ECO:0000256" key="1">
    <source>
        <dbReference type="ARBA" id="ARBA00008983"/>
    </source>
</evidence>
<dbReference type="InterPro" id="IPR036249">
    <property type="entry name" value="Thioredoxin-like_sf"/>
</dbReference>
<evidence type="ECO:0000256" key="4">
    <source>
        <dbReference type="ARBA" id="ARBA00023014"/>
    </source>
</evidence>
<evidence type="ECO:0000313" key="7">
    <source>
        <dbReference type="Proteomes" id="UP001465755"/>
    </source>
</evidence>
<dbReference type="SUPFAM" id="SSF52833">
    <property type="entry name" value="Thioredoxin-like"/>
    <property type="match status" value="1"/>
</dbReference>
<dbReference type="InterPro" id="IPR002109">
    <property type="entry name" value="Glutaredoxin"/>
</dbReference>
<dbReference type="PANTHER" id="PTHR10293">
    <property type="entry name" value="GLUTAREDOXIN FAMILY MEMBER"/>
    <property type="match status" value="1"/>
</dbReference>
<dbReference type="GO" id="GO:0051536">
    <property type="term" value="F:iron-sulfur cluster binding"/>
    <property type="evidence" value="ECO:0007669"/>
    <property type="project" value="UniProtKB-KW"/>
</dbReference>
<feature type="domain" description="Glutaredoxin" evidence="5">
    <location>
        <begin position="103"/>
        <end position="170"/>
    </location>
</feature>
<dbReference type="InterPro" id="IPR033658">
    <property type="entry name" value="GRX_PICOT-like"/>
</dbReference>
<dbReference type="PANTHER" id="PTHR10293:SF45">
    <property type="entry name" value="BIFUNCTIONAL MONOTHIOL GLUTAREDOXIN-S16, CHLOROPLASTIC"/>
    <property type="match status" value="1"/>
</dbReference>
<comment type="similarity">
    <text evidence="1">Belongs to the glutaredoxin family. CGFS subfamily.</text>
</comment>
<keyword evidence="3" id="KW-0408">Iron</keyword>
<keyword evidence="4" id="KW-0411">Iron-sulfur</keyword>
<dbReference type="AlphaFoldDB" id="A0AAW1NKW1"/>
<name>A0AAW1NKW1_9CHLO</name>
<evidence type="ECO:0000256" key="3">
    <source>
        <dbReference type="ARBA" id="ARBA00023004"/>
    </source>
</evidence>
<evidence type="ECO:0000313" key="6">
    <source>
        <dbReference type="EMBL" id="KAK9788138.1"/>
    </source>
</evidence>
<accession>A0AAW1NKW1</accession>
<proteinExistence type="inferred from homology"/>
<dbReference type="Pfam" id="PF00462">
    <property type="entry name" value="Glutaredoxin"/>
    <property type="match status" value="1"/>
</dbReference>
<keyword evidence="7" id="KW-1185">Reference proteome</keyword>
<evidence type="ECO:0000256" key="2">
    <source>
        <dbReference type="ARBA" id="ARBA00022723"/>
    </source>
</evidence>
<comment type="caution">
    <text evidence="6">The sequence shown here is derived from an EMBL/GenBank/DDBJ whole genome shotgun (WGS) entry which is preliminary data.</text>
</comment>
<dbReference type="GO" id="GO:0046872">
    <property type="term" value="F:metal ion binding"/>
    <property type="evidence" value="ECO:0007669"/>
    <property type="project" value="UniProtKB-KW"/>
</dbReference>
<dbReference type="GO" id="GO:0005759">
    <property type="term" value="C:mitochondrial matrix"/>
    <property type="evidence" value="ECO:0007669"/>
    <property type="project" value="TreeGrafter"/>
</dbReference>
<organism evidence="6 7">
    <name type="scientific">Symbiochloris irregularis</name>
    <dbReference type="NCBI Taxonomy" id="706552"/>
    <lineage>
        <taxon>Eukaryota</taxon>
        <taxon>Viridiplantae</taxon>
        <taxon>Chlorophyta</taxon>
        <taxon>core chlorophytes</taxon>
        <taxon>Trebouxiophyceae</taxon>
        <taxon>Trebouxiales</taxon>
        <taxon>Trebouxiaceae</taxon>
        <taxon>Symbiochloris</taxon>
    </lineage>
</organism>
<keyword evidence="2" id="KW-0479">Metal-binding</keyword>